<name>A0A951QWE0_9CYAN</name>
<proteinExistence type="predicted"/>
<reference evidence="1" key="2">
    <citation type="journal article" date="2022" name="Microbiol. Resour. Announc.">
        <title>Metagenome Sequencing to Explore Phylogenomics of Terrestrial Cyanobacteria.</title>
        <authorList>
            <person name="Ward R.D."/>
            <person name="Stajich J.E."/>
            <person name="Johansen J.R."/>
            <person name="Huntemann M."/>
            <person name="Clum A."/>
            <person name="Foster B."/>
            <person name="Foster B."/>
            <person name="Roux S."/>
            <person name="Palaniappan K."/>
            <person name="Varghese N."/>
            <person name="Mukherjee S."/>
            <person name="Reddy T.B.K."/>
            <person name="Daum C."/>
            <person name="Copeland A."/>
            <person name="Chen I.A."/>
            <person name="Ivanova N.N."/>
            <person name="Kyrpides N.C."/>
            <person name="Shapiro N."/>
            <person name="Eloe-Fadrosh E.A."/>
            <person name="Pietrasiak N."/>
        </authorList>
    </citation>
    <scope>NUCLEOTIDE SEQUENCE</scope>
    <source>
        <strain evidence="1">GSE-NOS-MK-12-04C</strain>
    </source>
</reference>
<dbReference type="AlphaFoldDB" id="A0A951QWE0"/>
<protein>
    <submittedName>
        <fullName evidence="1">Uncharacterized protein</fullName>
    </submittedName>
</protein>
<evidence type="ECO:0000313" key="2">
    <source>
        <dbReference type="Proteomes" id="UP000729701"/>
    </source>
</evidence>
<dbReference type="Proteomes" id="UP000729701">
    <property type="component" value="Unassembled WGS sequence"/>
</dbReference>
<gene>
    <name evidence="1" type="ORF">KME60_31340</name>
</gene>
<reference evidence="1" key="1">
    <citation type="submission" date="2021-05" db="EMBL/GenBank/DDBJ databases">
        <authorList>
            <person name="Pietrasiak N."/>
            <person name="Ward R."/>
            <person name="Stajich J.E."/>
            <person name="Kurbessoian T."/>
        </authorList>
    </citation>
    <scope>NUCLEOTIDE SEQUENCE</scope>
    <source>
        <strain evidence="1">GSE-NOS-MK-12-04C</strain>
    </source>
</reference>
<evidence type="ECO:0000313" key="1">
    <source>
        <dbReference type="EMBL" id="MBW4671798.1"/>
    </source>
</evidence>
<dbReference type="EMBL" id="JAHHGZ010000054">
    <property type="protein sequence ID" value="MBW4671798.1"/>
    <property type="molecule type" value="Genomic_DNA"/>
</dbReference>
<organism evidence="1 2">
    <name type="scientific">Cyanomargarita calcarea GSE-NOS-MK-12-04C</name>
    <dbReference type="NCBI Taxonomy" id="2839659"/>
    <lineage>
        <taxon>Bacteria</taxon>
        <taxon>Bacillati</taxon>
        <taxon>Cyanobacteriota</taxon>
        <taxon>Cyanophyceae</taxon>
        <taxon>Nostocales</taxon>
        <taxon>Cyanomargaritaceae</taxon>
        <taxon>Cyanomargarita</taxon>
    </lineage>
</organism>
<sequence length="73" mass="8479">MLYKNILTPQIQVGAIAGQNRDYDPKKWWVYKCWCADSHCLSDRYLCTLFESNRLKSMSESTSAELNVGSQER</sequence>
<comment type="caution">
    <text evidence="1">The sequence shown here is derived from an EMBL/GenBank/DDBJ whole genome shotgun (WGS) entry which is preliminary data.</text>
</comment>
<accession>A0A951QWE0</accession>